<name>A0ABQ3NRN9_STRVG</name>
<feature type="region of interest" description="Disordered" evidence="1">
    <location>
        <begin position="99"/>
        <end position="132"/>
    </location>
</feature>
<organism evidence="3 4">
    <name type="scientific">Streptomyces virginiae</name>
    <name type="common">Streptomyces cinnamonensis</name>
    <dbReference type="NCBI Taxonomy" id="1961"/>
    <lineage>
        <taxon>Bacteria</taxon>
        <taxon>Bacillati</taxon>
        <taxon>Actinomycetota</taxon>
        <taxon>Actinomycetes</taxon>
        <taxon>Kitasatosporales</taxon>
        <taxon>Streptomycetaceae</taxon>
        <taxon>Streptomyces</taxon>
    </lineage>
</organism>
<dbReference type="RefSeq" id="WP_078963087.1">
    <property type="nucleotide sequence ID" value="NZ_BMRU01000001.1"/>
</dbReference>
<gene>
    <name evidence="3" type="ORF">Scinn_49080</name>
</gene>
<dbReference type="InterPro" id="IPR036390">
    <property type="entry name" value="WH_DNA-bd_sf"/>
</dbReference>
<dbReference type="GeneID" id="86958605"/>
<sequence length="132" mass="13979">MGVSAGPRPPWTFLTSHARVLVTLYRDPGARLRDVAATCVLTERTVQSIVADLEEAGYLRRVREGRRNHYRITPGTTFRHPAEAGHGVAGFLALFTGPPGPGEVPDVSAGRARGSSSLPPRGGGSPRRSPAG</sequence>
<keyword evidence="4" id="KW-1185">Reference proteome</keyword>
<evidence type="ECO:0000313" key="3">
    <source>
        <dbReference type="EMBL" id="GHI15445.1"/>
    </source>
</evidence>
<dbReference type="EMBL" id="BNDV01000010">
    <property type="protein sequence ID" value="GHI15445.1"/>
    <property type="molecule type" value="Genomic_DNA"/>
</dbReference>
<dbReference type="CDD" id="cd00090">
    <property type="entry name" value="HTH_ARSR"/>
    <property type="match status" value="1"/>
</dbReference>
<dbReference type="InterPro" id="IPR036388">
    <property type="entry name" value="WH-like_DNA-bd_sf"/>
</dbReference>
<proteinExistence type="predicted"/>
<feature type="domain" description="HTH marR-type" evidence="2">
    <location>
        <begin position="16"/>
        <end position="65"/>
    </location>
</feature>
<reference evidence="4" key="1">
    <citation type="submission" date="2020-09" db="EMBL/GenBank/DDBJ databases">
        <title>Whole genome shotgun sequence of Streptomyces cinnamonensis NBRC 15873.</title>
        <authorList>
            <person name="Komaki H."/>
            <person name="Tamura T."/>
        </authorList>
    </citation>
    <scope>NUCLEOTIDE SEQUENCE [LARGE SCALE GENOMIC DNA]</scope>
    <source>
        <strain evidence="4">NBRC 15873</strain>
    </source>
</reference>
<dbReference type="InterPro" id="IPR000835">
    <property type="entry name" value="HTH_MarR-typ"/>
</dbReference>
<evidence type="ECO:0000256" key="1">
    <source>
        <dbReference type="SAM" id="MobiDB-lite"/>
    </source>
</evidence>
<dbReference type="Gene3D" id="1.10.10.10">
    <property type="entry name" value="Winged helix-like DNA-binding domain superfamily/Winged helix DNA-binding domain"/>
    <property type="match status" value="1"/>
</dbReference>
<dbReference type="Proteomes" id="UP000660554">
    <property type="component" value="Unassembled WGS sequence"/>
</dbReference>
<evidence type="ECO:0000259" key="2">
    <source>
        <dbReference type="Pfam" id="PF12802"/>
    </source>
</evidence>
<dbReference type="SUPFAM" id="SSF46785">
    <property type="entry name" value="Winged helix' DNA-binding domain"/>
    <property type="match status" value="1"/>
</dbReference>
<dbReference type="Pfam" id="PF12802">
    <property type="entry name" value="MarR_2"/>
    <property type="match status" value="1"/>
</dbReference>
<feature type="compositionally biased region" description="Low complexity" evidence="1">
    <location>
        <begin position="110"/>
        <end position="132"/>
    </location>
</feature>
<comment type="caution">
    <text evidence="3">The sequence shown here is derived from an EMBL/GenBank/DDBJ whole genome shotgun (WGS) entry which is preliminary data.</text>
</comment>
<evidence type="ECO:0000313" key="4">
    <source>
        <dbReference type="Proteomes" id="UP000660554"/>
    </source>
</evidence>
<dbReference type="InterPro" id="IPR011991">
    <property type="entry name" value="ArsR-like_HTH"/>
</dbReference>
<protein>
    <recommendedName>
        <fullName evidence="2">HTH marR-type domain-containing protein</fullName>
    </recommendedName>
</protein>
<accession>A0ABQ3NRN9</accession>